<dbReference type="SUPFAM" id="SSF46565">
    <property type="entry name" value="Chaperone J-domain"/>
    <property type="match status" value="1"/>
</dbReference>
<reference evidence="3 4" key="1">
    <citation type="journal article" date="2020" name="Genomics">
        <title>Characterization of a novel alphabaculovirus isolated from the Southern armyworm, Spodoptera eridania (Cramer, 1782) (Lepidoptera: Noctuidae) and the evolution of odv-e66, a bacterium-acquired baculoviral chondroitinase gene.</title>
        <authorList>
            <person name="Rodrigues D.T."/>
            <person name="Peterson L."/>
            <person name="de Oliveira L.B."/>
            <person name="Sosa-Gomez D.R."/>
            <person name="Ribeiro B.M."/>
            <person name="Ardisson-Araujo D.M.P."/>
        </authorList>
    </citation>
    <scope>NUCLEOTIDE SEQUENCE [LARGE SCALE GENOMIC DNA]</scope>
    <source>
        <strain evidence="3">CNPSo-165</strain>
    </source>
</reference>
<feature type="region of interest" description="Disordered" evidence="1">
    <location>
        <begin position="379"/>
        <end position="398"/>
    </location>
</feature>
<dbReference type="InterPro" id="IPR036869">
    <property type="entry name" value="J_dom_sf"/>
</dbReference>
<protein>
    <submittedName>
        <fullName evidence="3">J-domain binding protein</fullName>
    </submittedName>
</protein>
<dbReference type="GeneID" id="80539138"/>
<evidence type="ECO:0000259" key="2">
    <source>
        <dbReference type="PROSITE" id="PS50076"/>
    </source>
</evidence>
<proteinExistence type="predicted"/>
<feature type="domain" description="J" evidence="2">
    <location>
        <begin position="95"/>
        <end position="165"/>
    </location>
</feature>
<feature type="region of interest" description="Disordered" evidence="1">
    <location>
        <begin position="1"/>
        <end position="39"/>
    </location>
</feature>
<dbReference type="Gene3D" id="1.10.287.110">
    <property type="entry name" value="DnaJ domain"/>
    <property type="match status" value="1"/>
</dbReference>
<keyword evidence="4" id="KW-1185">Reference proteome</keyword>
<dbReference type="RefSeq" id="YP_010800534.1">
    <property type="nucleotide sequence ID" value="NC_076869.1"/>
</dbReference>
<sequence>MNRTTPRTSPRFRTAAASSGAATSSPTTAVVSPRKRAIVPTPPLMRTAERFKRTSEKIKRISGSTSSSTSSDKPVAAKLKRKDDALYYMNLEIISYYELLNVTRNATKADITSKVNNLQLTYKKSRSSTATTAAENTNEKIHSTLGNALQVLSVVQNRRIYDQYVNEKDKITNYFNDNIVPLRKTVNEIFSGALRLQNDAKDFYEIDIAQLLKTNIEKIIKQNIKNIHYKTTLTNRLLLEWPIDESTIYNNAGIDEDYLQKYFENDGIIAVIMCSSRPGCAVIELMMQKNIKTIIDREHDRKTFSSVRDFTEAEFGLDHTNYKPQLDKVDVLLNDIEELEQTFRNDLQYLEDVDADDNFNLENIERQLNFNSALIKMESSGEELDDEDEYMYTDDDVE</sequence>
<organism evidence="3 4">
    <name type="scientific">Spodoptera eridania nucleopolyhedrovirus</name>
    <dbReference type="NCBI Taxonomy" id="2315721"/>
    <lineage>
        <taxon>Viruses</taxon>
        <taxon>Viruses incertae sedis</taxon>
        <taxon>Naldaviricetes</taxon>
        <taxon>Lefavirales</taxon>
        <taxon>Baculoviridae</taxon>
        <taxon>Alphabaculovirus</taxon>
        <taxon>Alphabaculovirus speridaniae</taxon>
    </lineage>
</organism>
<name>A0ABX6TSE5_9ABAC</name>
<accession>A0ABX6TSE5</accession>
<dbReference type="PROSITE" id="PS50076">
    <property type="entry name" value="DNAJ_2"/>
    <property type="match status" value="1"/>
</dbReference>
<feature type="region of interest" description="Disordered" evidence="1">
    <location>
        <begin position="54"/>
        <end position="75"/>
    </location>
</feature>
<dbReference type="Proteomes" id="UP000831439">
    <property type="component" value="Segment"/>
</dbReference>
<dbReference type="EMBL" id="MT040195">
    <property type="protein sequence ID" value="QNV47902.1"/>
    <property type="molecule type" value="Genomic_DNA"/>
</dbReference>
<evidence type="ECO:0000256" key="1">
    <source>
        <dbReference type="SAM" id="MobiDB-lite"/>
    </source>
</evidence>
<feature type="compositionally biased region" description="Acidic residues" evidence="1">
    <location>
        <begin position="380"/>
        <end position="398"/>
    </location>
</feature>
<dbReference type="InterPro" id="IPR001623">
    <property type="entry name" value="DnaJ_domain"/>
</dbReference>
<feature type="compositionally biased region" description="Low complexity" evidence="1">
    <location>
        <begin position="1"/>
        <end position="29"/>
    </location>
</feature>
<evidence type="ECO:0000313" key="3">
    <source>
        <dbReference type="EMBL" id="QNV47902.1"/>
    </source>
</evidence>
<feature type="compositionally biased region" description="Low complexity" evidence="1">
    <location>
        <begin position="62"/>
        <end position="71"/>
    </location>
</feature>
<evidence type="ECO:0000313" key="4">
    <source>
        <dbReference type="Proteomes" id="UP000831439"/>
    </source>
</evidence>